<sequence>QTSGRFHYTGDRFSQSECLAIDSQGAQFSVCNVSRQIETAHLVLLSLHTDLGVEARINGCSSLSHLHVVVVEYG</sequence>
<gene>
    <name evidence="1" type="ORF">PFISCL1PPCAC_22760</name>
</gene>
<feature type="non-terminal residue" evidence="1">
    <location>
        <position position="1"/>
    </location>
</feature>
<comment type="caution">
    <text evidence="1">The sequence shown here is derived from an EMBL/GenBank/DDBJ whole genome shotgun (WGS) entry which is preliminary data.</text>
</comment>
<organism evidence="1 2">
    <name type="scientific">Pristionchus fissidentatus</name>
    <dbReference type="NCBI Taxonomy" id="1538716"/>
    <lineage>
        <taxon>Eukaryota</taxon>
        <taxon>Metazoa</taxon>
        <taxon>Ecdysozoa</taxon>
        <taxon>Nematoda</taxon>
        <taxon>Chromadorea</taxon>
        <taxon>Rhabditida</taxon>
        <taxon>Rhabditina</taxon>
        <taxon>Diplogasteromorpha</taxon>
        <taxon>Diplogasteroidea</taxon>
        <taxon>Neodiplogasteridae</taxon>
        <taxon>Pristionchus</taxon>
    </lineage>
</organism>
<keyword evidence="2" id="KW-1185">Reference proteome</keyword>
<dbReference type="Proteomes" id="UP001432322">
    <property type="component" value="Unassembled WGS sequence"/>
</dbReference>
<dbReference type="AlphaFoldDB" id="A0AAV5WLF0"/>
<name>A0AAV5WLF0_9BILA</name>
<dbReference type="EMBL" id="BTSY01000006">
    <property type="protein sequence ID" value="GMT31463.1"/>
    <property type="molecule type" value="Genomic_DNA"/>
</dbReference>
<evidence type="ECO:0000313" key="1">
    <source>
        <dbReference type="EMBL" id="GMT31463.1"/>
    </source>
</evidence>
<proteinExistence type="predicted"/>
<protein>
    <submittedName>
        <fullName evidence="1">Uncharacterized protein</fullName>
    </submittedName>
</protein>
<feature type="non-terminal residue" evidence="1">
    <location>
        <position position="74"/>
    </location>
</feature>
<accession>A0AAV5WLF0</accession>
<evidence type="ECO:0000313" key="2">
    <source>
        <dbReference type="Proteomes" id="UP001432322"/>
    </source>
</evidence>
<reference evidence="1" key="1">
    <citation type="submission" date="2023-10" db="EMBL/GenBank/DDBJ databases">
        <title>Genome assembly of Pristionchus species.</title>
        <authorList>
            <person name="Yoshida K."/>
            <person name="Sommer R.J."/>
        </authorList>
    </citation>
    <scope>NUCLEOTIDE SEQUENCE</scope>
    <source>
        <strain evidence="1">RS5133</strain>
    </source>
</reference>